<evidence type="ECO:0000313" key="2">
    <source>
        <dbReference type="EMBL" id="QOY52506.1"/>
    </source>
</evidence>
<evidence type="ECO:0000256" key="1">
    <source>
        <dbReference type="ARBA" id="ARBA00022649"/>
    </source>
</evidence>
<dbReference type="Pfam" id="PF05016">
    <property type="entry name" value="ParE_toxin"/>
    <property type="match status" value="1"/>
</dbReference>
<dbReference type="AlphaFoldDB" id="A0A7S7LW81"/>
<name>A0A7S7LW81_9BACT</name>
<dbReference type="KEGG" id="sbal:HUE88_02090"/>
<dbReference type="InterPro" id="IPR007712">
    <property type="entry name" value="RelE/ParE_toxin"/>
</dbReference>
<dbReference type="RefSeq" id="WP_194370601.1">
    <property type="nucleotide sequence ID" value="NZ_CP054492.1"/>
</dbReference>
<keyword evidence="3" id="KW-1185">Reference proteome</keyword>
<dbReference type="Proteomes" id="UP000593994">
    <property type="component" value="Chromosome"/>
</dbReference>
<dbReference type="InterPro" id="IPR035093">
    <property type="entry name" value="RelE/ParE_toxin_dom_sf"/>
</dbReference>
<protein>
    <submittedName>
        <fullName evidence="2">Type II toxin-antitoxin system RelE/ParE family toxin</fullName>
    </submittedName>
</protein>
<proteinExistence type="predicted"/>
<dbReference type="Gene3D" id="3.30.2310.20">
    <property type="entry name" value="RelE-like"/>
    <property type="match status" value="1"/>
</dbReference>
<dbReference type="EMBL" id="CP054492">
    <property type="protein sequence ID" value="QOY52506.1"/>
    <property type="molecule type" value="Genomic_DNA"/>
</dbReference>
<reference evidence="2 3" key="1">
    <citation type="submission" date="2020-05" db="EMBL/GenBank/DDBJ databases">
        <title>Sulfurimonas marisnigri, sp. nov., and Sulfurimonas baltica, sp. nov., manganese oxide reducing chemolithoautotrophs of the class Epsilonproteobacteria isolated from the pelagic redoxclines of the Black and Baltic Seas and emended description of the genus Sulfurimonas.</title>
        <authorList>
            <person name="Henkel J.V."/>
            <person name="Laudan C."/>
            <person name="Werner J."/>
            <person name="Neu T."/>
            <person name="Plewe S."/>
            <person name="Sproer C."/>
            <person name="Bunk B."/>
            <person name="Schulz-Vogt H.N."/>
        </authorList>
    </citation>
    <scope>NUCLEOTIDE SEQUENCE [LARGE SCALE GENOMIC DNA]</scope>
    <source>
        <strain evidence="2 3">GD2</strain>
    </source>
</reference>
<gene>
    <name evidence="2" type="ORF">HUE88_02090</name>
</gene>
<accession>A0A7S7LW81</accession>
<organism evidence="2 3">
    <name type="scientific">Candidatus Sulfurimonas baltica</name>
    <dbReference type="NCBI Taxonomy" id="2740404"/>
    <lineage>
        <taxon>Bacteria</taxon>
        <taxon>Pseudomonadati</taxon>
        <taxon>Campylobacterota</taxon>
        <taxon>Epsilonproteobacteria</taxon>
        <taxon>Campylobacterales</taxon>
        <taxon>Sulfurimonadaceae</taxon>
        <taxon>Sulfurimonas</taxon>
    </lineage>
</organism>
<sequence length="98" mass="11518">MKINFSHDSKEFIFKLKSHISKDNPSRAKSYTIKLVSRIRDMLQHPYIGKINATFDDENIREVILDGMKIIYIIHPNSVSTIMIYKYIDLDESNLEID</sequence>
<evidence type="ECO:0000313" key="3">
    <source>
        <dbReference type="Proteomes" id="UP000593994"/>
    </source>
</evidence>
<keyword evidence="1" id="KW-1277">Toxin-antitoxin system</keyword>